<dbReference type="RefSeq" id="WP_198100076.1">
    <property type="nucleotide sequence ID" value="NZ_JAEDAL010000002.1"/>
</dbReference>
<protein>
    <submittedName>
        <fullName evidence="1">Uncharacterized protein</fullName>
    </submittedName>
</protein>
<gene>
    <name evidence="1" type="ORF">I7X43_06335</name>
</gene>
<name>A0A931NAH0_9BURK</name>
<dbReference type="Proteomes" id="UP000620139">
    <property type="component" value="Unassembled WGS sequence"/>
</dbReference>
<dbReference type="AlphaFoldDB" id="A0A931NAH0"/>
<evidence type="ECO:0000313" key="2">
    <source>
        <dbReference type="Proteomes" id="UP000620139"/>
    </source>
</evidence>
<proteinExistence type="predicted"/>
<keyword evidence="2" id="KW-1185">Reference proteome</keyword>
<dbReference type="EMBL" id="JAEDAL010000002">
    <property type="protein sequence ID" value="MBH9552468.1"/>
    <property type="molecule type" value="Genomic_DNA"/>
</dbReference>
<comment type="caution">
    <text evidence="1">The sequence shown here is derived from an EMBL/GenBank/DDBJ whole genome shotgun (WGS) entry which is preliminary data.</text>
</comment>
<organism evidence="1 2">
    <name type="scientific">Inhella gelatinilytica</name>
    <dbReference type="NCBI Taxonomy" id="2795030"/>
    <lineage>
        <taxon>Bacteria</taxon>
        <taxon>Pseudomonadati</taxon>
        <taxon>Pseudomonadota</taxon>
        <taxon>Betaproteobacteria</taxon>
        <taxon>Burkholderiales</taxon>
        <taxon>Sphaerotilaceae</taxon>
        <taxon>Inhella</taxon>
    </lineage>
</organism>
<sequence length="159" mass="17038">MRAIGWALVMAALNGHAADGLRLPGHEPDLRWQARAQGWAPSTDLAQAPRLLAPAVLGDYYLSASGQGLRLSGGLMAPVPRHDFRPGLRVEAPSHQPYLGVGYSNTGLGWGVSADLGIALQGAGLNLRRVDDSFAPSLNAPWRGVQLQPMVQMGLFYRF</sequence>
<evidence type="ECO:0000313" key="1">
    <source>
        <dbReference type="EMBL" id="MBH9552468.1"/>
    </source>
</evidence>
<accession>A0A931NAH0</accession>
<reference evidence="1" key="1">
    <citation type="submission" date="2020-12" db="EMBL/GenBank/DDBJ databases">
        <title>The genome sequence of Inhella sp. 4Y17.</title>
        <authorList>
            <person name="Liu Y."/>
        </authorList>
    </citation>
    <scope>NUCLEOTIDE SEQUENCE</scope>
    <source>
        <strain evidence="1">4Y10</strain>
    </source>
</reference>